<dbReference type="EMBL" id="JPKZ01001927">
    <property type="protein sequence ID" value="KHN79297.1"/>
    <property type="molecule type" value="Genomic_DNA"/>
</dbReference>
<dbReference type="Proteomes" id="UP000031036">
    <property type="component" value="Unassembled WGS sequence"/>
</dbReference>
<sequence length="104" mass="11718">MLKLLLATIRDVVSSLLFEMVKTMILCLESALSSNCDYLQTIDRETESAVQFLTNTVVTFQDARRSTQQPVNSSCFTLAEEEKRQHSAVFTDGEGPCDLPQQRQ</sequence>
<keyword evidence="2" id="KW-1185">Reference proteome</keyword>
<evidence type="ECO:0000313" key="1">
    <source>
        <dbReference type="EMBL" id="KHN79297.1"/>
    </source>
</evidence>
<accession>A0A0B2VD17</accession>
<proteinExistence type="predicted"/>
<evidence type="ECO:0000313" key="2">
    <source>
        <dbReference type="Proteomes" id="UP000031036"/>
    </source>
</evidence>
<dbReference type="AlphaFoldDB" id="A0A0B2VD17"/>
<gene>
    <name evidence="1" type="ORF">Tcan_04436</name>
</gene>
<reference evidence="1 2" key="1">
    <citation type="submission" date="2014-11" db="EMBL/GenBank/DDBJ databases">
        <title>Genetic blueprint of the zoonotic pathogen Toxocara canis.</title>
        <authorList>
            <person name="Zhu X.-Q."/>
            <person name="Korhonen P.K."/>
            <person name="Cai H."/>
            <person name="Young N.D."/>
            <person name="Nejsum P."/>
            <person name="von Samson-Himmelstjerna G."/>
            <person name="Boag P.R."/>
            <person name="Tan P."/>
            <person name="Li Q."/>
            <person name="Min J."/>
            <person name="Yang Y."/>
            <person name="Wang X."/>
            <person name="Fang X."/>
            <person name="Hall R.S."/>
            <person name="Hofmann A."/>
            <person name="Sternberg P.W."/>
            <person name="Jex A.R."/>
            <person name="Gasser R.B."/>
        </authorList>
    </citation>
    <scope>NUCLEOTIDE SEQUENCE [LARGE SCALE GENOMIC DNA]</scope>
    <source>
        <strain evidence="1">PN_DK_2014</strain>
    </source>
</reference>
<protein>
    <submittedName>
        <fullName evidence="1">Uncharacterized protein</fullName>
    </submittedName>
</protein>
<organism evidence="1 2">
    <name type="scientific">Toxocara canis</name>
    <name type="common">Canine roundworm</name>
    <dbReference type="NCBI Taxonomy" id="6265"/>
    <lineage>
        <taxon>Eukaryota</taxon>
        <taxon>Metazoa</taxon>
        <taxon>Ecdysozoa</taxon>
        <taxon>Nematoda</taxon>
        <taxon>Chromadorea</taxon>
        <taxon>Rhabditida</taxon>
        <taxon>Spirurina</taxon>
        <taxon>Ascaridomorpha</taxon>
        <taxon>Ascaridoidea</taxon>
        <taxon>Toxocaridae</taxon>
        <taxon>Toxocara</taxon>
    </lineage>
</organism>
<name>A0A0B2VD17_TOXCA</name>
<comment type="caution">
    <text evidence="1">The sequence shown here is derived from an EMBL/GenBank/DDBJ whole genome shotgun (WGS) entry which is preliminary data.</text>
</comment>